<dbReference type="OrthoDB" id="4158087at2759"/>
<dbReference type="VEuPathDB" id="FungiDB:PV10_07398"/>
<gene>
    <name evidence="2" type="ORF">PV10_07398</name>
</gene>
<feature type="compositionally biased region" description="Low complexity" evidence="1">
    <location>
        <begin position="89"/>
        <end position="103"/>
    </location>
</feature>
<keyword evidence="3" id="KW-1185">Reference proteome</keyword>
<proteinExistence type="predicted"/>
<evidence type="ECO:0000256" key="1">
    <source>
        <dbReference type="SAM" id="MobiDB-lite"/>
    </source>
</evidence>
<evidence type="ECO:0000313" key="2">
    <source>
        <dbReference type="EMBL" id="KIV90053.1"/>
    </source>
</evidence>
<dbReference type="RefSeq" id="XP_016221627.1">
    <property type="nucleotide sequence ID" value="XM_016372295.1"/>
</dbReference>
<feature type="compositionally biased region" description="Polar residues" evidence="1">
    <location>
        <begin position="56"/>
        <end position="65"/>
    </location>
</feature>
<name>A0A0D1ZTF8_EXOME</name>
<evidence type="ECO:0000313" key="3">
    <source>
        <dbReference type="Proteomes" id="UP000054302"/>
    </source>
</evidence>
<dbReference type="GeneID" id="27325243"/>
<reference evidence="2 3" key="1">
    <citation type="submission" date="2015-01" db="EMBL/GenBank/DDBJ databases">
        <title>The Genome Sequence of Exophiala mesophila CBS40295.</title>
        <authorList>
            <consortium name="The Broad Institute Genomics Platform"/>
            <person name="Cuomo C."/>
            <person name="de Hoog S."/>
            <person name="Gorbushina A."/>
            <person name="Stielow B."/>
            <person name="Teixiera M."/>
            <person name="Abouelleil A."/>
            <person name="Chapman S.B."/>
            <person name="Priest M."/>
            <person name="Young S.K."/>
            <person name="Wortman J."/>
            <person name="Nusbaum C."/>
            <person name="Birren B."/>
        </authorList>
    </citation>
    <scope>NUCLEOTIDE SEQUENCE [LARGE SCALE GENOMIC DNA]</scope>
    <source>
        <strain evidence="2 3">CBS 40295</strain>
    </source>
</reference>
<protein>
    <recommendedName>
        <fullName evidence="4">Transcription factor domain-containing protein</fullName>
    </recommendedName>
</protein>
<dbReference type="PANTHER" id="PTHR37540:SF5">
    <property type="entry name" value="TRANSCRIPTION FACTOR DOMAIN-CONTAINING PROTEIN"/>
    <property type="match status" value="1"/>
</dbReference>
<dbReference type="EMBL" id="KN847524">
    <property type="protein sequence ID" value="KIV90053.1"/>
    <property type="molecule type" value="Genomic_DNA"/>
</dbReference>
<feature type="region of interest" description="Disordered" evidence="1">
    <location>
        <begin position="35"/>
        <end position="105"/>
    </location>
</feature>
<dbReference type="AlphaFoldDB" id="A0A0D1ZTF8"/>
<accession>A0A0D1ZTF8</accession>
<evidence type="ECO:0008006" key="4">
    <source>
        <dbReference type="Google" id="ProtNLM"/>
    </source>
</evidence>
<dbReference type="PANTHER" id="PTHR37540">
    <property type="entry name" value="TRANSCRIPTION FACTOR (ACR-2), PUTATIVE-RELATED-RELATED"/>
    <property type="match status" value="1"/>
</dbReference>
<organism evidence="2 3">
    <name type="scientific">Exophiala mesophila</name>
    <name type="common">Black yeast-like fungus</name>
    <dbReference type="NCBI Taxonomy" id="212818"/>
    <lineage>
        <taxon>Eukaryota</taxon>
        <taxon>Fungi</taxon>
        <taxon>Dikarya</taxon>
        <taxon>Ascomycota</taxon>
        <taxon>Pezizomycotina</taxon>
        <taxon>Eurotiomycetes</taxon>
        <taxon>Chaetothyriomycetidae</taxon>
        <taxon>Chaetothyriales</taxon>
        <taxon>Herpotrichiellaceae</taxon>
        <taxon>Exophiala</taxon>
    </lineage>
</organism>
<dbReference type="HOGENOM" id="CLU_470117_0_0_1"/>
<sequence>MSMPFLFVPNLRGNNTNQTRASQLVVVRRHAALVSHRRKSRRLSSSQPGLGEETSSEGLVSNQLAQIERPLDQQPTVPRGRAKSPKHGSQNSSADASSAQNWDQEWDQDWDQENRLTQTESRLDEPRSLKIAEYLERTEMFAEAIELRNALAMVRSGVLTQPAYALTQKSTPSLHRAVEYFMQVLVPNNTPVYTIFQVTNVNCMYFLQVVESRPLPHLVHSVLALLHLVRGAVAPQTESSRSALQHTGAAISHIRKLISEEGVWNDDAVILSVVCLASFARAMGDSAAYNLHRAKLALMIEARGGLENTGHNGLIKSMVRQFAPPASIPLAICFDQECSLEPDEKLESKDSFFNEIRPSISDMAPELPLSAELAESITPLPFGFQCLVLQAKLSIKTIELLCRIETALKESPEVQARKYQNQSPMTGGWQQARYSDFWECCPSISRPGADPEKLLCLSLLLYTANEVGPERAGHKGLALYGGPRAVLAAEIGMMNRHKLTPYQRHCWIWIWWVLIDSWHQKNETTETGTLLISQFWATFPEIRGWSGLERTLQRFFWGGKFEIAVRRLAEAPAADRHKST</sequence>
<dbReference type="Proteomes" id="UP000054302">
    <property type="component" value="Unassembled WGS sequence"/>
</dbReference>